<evidence type="ECO:0000313" key="2">
    <source>
        <dbReference type="Proteomes" id="UP000237000"/>
    </source>
</evidence>
<dbReference type="AlphaFoldDB" id="A0A2P5FWN5"/>
<dbReference type="EMBL" id="JXTC01000005">
    <property type="protein sequence ID" value="POO02213.1"/>
    <property type="molecule type" value="Genomic_DNA"/>
</dbReference>
<keyword evidence="2" id="KW-1185">Reference proteome</keyword>
<reference evidence="2" key="1">
    <citation type="submission" date="2016-06" db="EMBL/GenBank/DDBJ databases">
        <title>Parallel loss of symbiosis genes in relatives of nitrogen-fixing non-legume Parasponia.</title>
        <authorList>
            <person name="Van Velzen R."/>
            <person name="Holmer R."/>
            <person name="Bu F."/>
            <person name="Rutten L."/>
            <person name="Van Zeijl A."/>
            <person name="Liu W."/>
            <person name="Santuari L."/>
            <person name="Cao Q."/>
            <person name="Sharma T."/>
            <person name="Shen D."/>
            <person name="Roswanjaya Y."/>
            <person name="Wardhani T."/>
            <person name="Kalhor M.S."/>
            <person name="Jansen J."/>
            <person name="Van den Hoogen J."/>
            <person name="Gungor B."/>
            <person name="Hartog M."/>
            <person name="Hontelez J."/>
            <person name="Verver J."/>
            <person name="Yang W.-C."/>
            <person name="Schijlen E."/>
            <person name="Repin R."/>
            <person name="Schilthuizen M."/>
            <person name="Schranz E."/>
            <person name="Heidstra R."/>
            <person name="Miyata K."/>
            <person name="Fedorova E."/>
            <person name="Kohlen W."/>
            <person name="Bisseling T."/>
            <person name="Smit S."/>
            <person name="Geurts R."/>
        </authorList>
    </citation>
    <scope>NUCLEOTIDE SEQUENCE [LARGE SCALE GENOMIC DNA]</scope>
    <source>
        <strain evidence="2">cv. RG33-2</strain>
    </source>
</reference>
<comment type="caution">
    <text evidence="1">The sequence shown here is derived from an EMBL/GenBank/DDBJ whole genome shotgun (WGS) entry which is preliminary data.</text>
</comment>
<gene>
    <name evidence="1" type="ORF">TorRG33x02_019970</name>
</gene>
<protein>
    <submittedName>
        <fullName evidence="1">Uncharacterized protein</fullName>
    </submittedName>
</protein>
<evidence type="ECO:0000313" key="1">
    <source>
        <dbReference type="EMBL" id="POO02213.1"/>
    </source>
</evidence>
<name>A0A2P5FWN5_TREOI</name>
<dbReference type="OrthoDB" id="10373631at2759"/>
<dbReference type="InParanoid" id="A0A2P5FWN5"/>
<dbReference type="Proteomes" id="UP000237000">
    <property type="component" value="Unassembled WGS sequence"/>
</dbReference>
<proteinExistence type="predicted"/>
<organism evidence="1 2">
    <name type="scientific">Trema orientale</name>
    <name type="common">Charcoal tree</name>
    <name type="synonym">Celtis orientalis</name>
    <dbReference type="NCBI Taxonomy" id="63057"/>
    <lineage>
        <taxon>Eukaryota</taxon>
        <taxon>Viridiplantae</taxon>
        <taxon>Streptophyta</taxon>
        <taxon>Embryophyta</taxon>
        <taxon>Tracheophyta</taxon>
        <taxon>Spermatophyta</taxon>
        <taxon>Magnoliopsida</taxon>
        <taxon>eudicotyledons</taxon>
        <taxon>Gunneridae</taxon>
        <taxon>Pentapetalae</taxon>
        <taxon>rosids</taxon>
        <taxon>fabids</taxon>
        <taxon>Rosales</taxon>
        <taxon>Cannabaceae</taxon>
        <taxon>Trema</taxon>
    </lineage>
</organism>
<sequence length="74" mass="8313">MSYTWRALGTSFHDSEGGELEIGRESPPAKRQKVEKKRIHFGGSTILKWGPPQSDVSALVSHKIKYFNGKRSPD</sequence>
<accession>A0A2P5FWN5</accession>